<evidence type="ECO:0000256" key="2">
    <source>
        <dbReference type="ARBA" id="ARBA00008149"/>
    </source>
</evidence>
<dbReference type="Gene3D" id="3.30.2390.20">
    <property type="entry name" value="Type VII secretion system EccB, repeat 1 domain"/>
    <property type="match status" value="1"/>
</dbReference>
<dbReference type="GO" id="GO:0005576">
    <property type="term" value="C:extracellular region"/>
    <property type="evidence" value="ECO:0007669"/>
    <property type="project" value="TreeGrafter"/>
</dbReference>
<evidence type="ECO:0000256" key="1">
    <source>
        <dbReference type="ARBA" id="ARBA00004162"/>
    </source>
</evidence>
<evidence type="ECO:0000256" key="5">
    <source>
        <dbReference type="ARBA" id="ARBA00022741"/>
    </source>
</evidence>
<dbReference type="AlphaFoldDB" id="A0A317NRU1"/>
<dbReference type="Proteomes" id="UP000246410">
    <property type="component" value="Unassembled WGS sequence"/>
</dbReference>
<evidence type="ECO:0000256" key="3">
    <source>
        <dbReference type="ARBA" id="ARBA00022475"/>
    </source>
</evidence>
<dbReference type="InterPro" id="IPR042485">
    <property type="entry name" value="T7SS_EccB_R3"/>
</dbReference>
<sequence>MPSKPTTRWQVSGYRFLVRRMEHALVRRDVRMLHDPMRAQTRAYAVGLVLGLVVLAGCGILALLRPQDKIGDNKILIGKESGGVYVVIENVVHPALNLASARLAAGEAAKAVIVKESELGKKPRGQLIGIPGAPSSIMYDKDGKGRPWSVCDQLKSDGTSNLTTSVLAGDPDLGDKASAMEDGKAMLVKGKDSTYLVYENKRARVKMDDAPVIQALGIGGVTPRPISEGLLNAIPEVLPIETPRIDNPGGTPTYNVSGHRIGDVVQVFNEPNQNYVVLQDGLQPVSALTAQIIRNFYPTVMNGTTIQSTDRTYAPTVRNPLKVQDYPADRPTLIAAKDKSVSCITWKPIAGAMDNTDATARAELDVLVGIDLPIPDKAKLVNLAQADAAGPNADTVYIPPATGAYVQTTGIEVDSRRKDSLFYIADTGVRFGIKNADAVNALGLENVKAEPAPWPIVGLLAGGPSLGREDAMVAHDGISPDPSPAKQPVATVNPAAN</sequence>
<feature type="transmembrane region" description="Helical" evidence="11">
    <location>
        <begin position="43"/>
        <end position="64"/>
    </location>
</feature>
<evidence type="ECO:0000256" key="10">
    <source>
        <dbReference type="SAM" id="MobiDB-lite"/>
    </source>
</evidence>
<evidence type="ECO:0000256" key="7">
    <source>
        <dbReference type="ARBA" id="ARBA00022840"/>
    </source>
</evidence>
<comment type="similarity">
    <text evidence="2">Belongs to the EccB family.</text>
</comment>
<dbReference type="EMBL" id="QGTL01000003">
    <property type="protein sequence ID" value="PWV77662.1"/>
    <property type="molecule type" value="Genomic_DNA"/>
</dbReference>
<dbReference type="Gene3D" id="2.40.50.910">
    <property type="entry name" value="Type VII secretion system EccB, repeat 3 domain"/>
    <property type="match status" value="1"/>
</dbReference>
<keyword evidence="9 11" id="KW-0472">Membrane</keyword>
<keyword evidence="8 11" id="KW-1133">Transmembrane helix</keyword>
<evidence type="ECO:0000256" key="8">
    <source>
        <dbReference type="ARBA" id="ARBA00022989"/>
    </source>
</evidence>
<dbReference type="PANTHER" id="PTHR40765:SF2">
    <property type="entry name" value="ESX-2 SECRETION SYSTEM ATPASE ECCB2"/>
    <property type="match status" value="1"/>
</dbReference>
<dbReference type="GO" id="GO:0005886">
    <property type="term" value="C:plasma membrane"/>
    <property type="evidence" value="ECO:0007669"/>
    <property type="project" value="UniProtKB-SubCell"/>
</dbReference>
<dbReference type="InterPro" id="IPR007795">
    <property type="entry name" value="T7SS_EccB"/>
</dbReference>
<keyword evidence="3" id="KW-1003">Cell membrane</keyword>
<gene>
    <name evidence="12" type="ORF">DFR69_103261</name>
</gene>
<name>A0A317NRU1_9NOCA</name>
<keyword evidence="13" id="KW-1185">Reference proteome</keyword>
<evidence type="ECO:0000256" key="11">
    <source>
        <dbReference type="SAM" id="Phobius"/>
    </source>
</evidence>
<keyword evidence="6" id="KW-0378">Hydrolase</keyword>
<dbReference type="PANTHER" id="PTHR40765">
    <property type="entry name" value="ESX-2 SECRETION SYSTEM ATPASE ECCB2"/>
    <property type="match status" value="1"/>
</dbReference>
<dbReference type="RefSeq" id="WP_110037125.1">
    <property type="nucleotide sequence ID" value="NZ_QGTL01000003.1"/>
</dbReference>
<evidence type="ECO:0000256" key="6">
    <source>
        <dbReference type="ARBA" id="ARBA00022801"/>
    </source>
</evidence>
<keyword evidence="5" id="KW-0547">Nucleotide-binding</keyword>
<feature type="region of interest" description="Disordered" evidence="10">
    <location>
        <begin position="476"/>
        <end position="497"/>
    </location>
</feature>
<reference evidence="12 13" key="1">
    <citation type="submission" date="2018-05" db="EMBL/GenBank/DDBJ databases">
        <title>Genomic Encyclopedia of Type Strains, Phase IV (KMG-IV): sequencing the most valuable type-strain genomes for metagenomic binning, comparative biology and taxonomic classification.</title>
        <authorList>
            <person name="Goeker M."/>
        </authorList>
    </citation>
    <scope>NUCLEOTIDE SEQUENCE [LARGE SCALE GENOMIC DNA]</scope>
    <source>
        <strain evidence="12 13">DSM 44717</strain>
    </source>
</reference>
<dbReference type="Pfam" id="PF05108">
    <property type="entry name" value="T7SS_ESX1_EccB"/>
    <property type="match status" value="1"/>
</dbReference>
<dbReference type="NCBIfam" id="TIGR03919">
    <property type="entry name" value="T7SS_EccB"/>
    <property type="match status" value="1"/>
</dbReference>
<dbReference type="GO" id="GO:0016787">
    <property type="term" value="F:hydrolase activity"/>
    <property type="evidence" value="ECO:0007669"/>
    <property type="project" value="UniProtKB-KW"/>
</dbReference>
<organism evidence="12 13">
    <name type="scientific">Nocardia neocaledoniensis</name>
    <dbReference type="NCBI Taxonomy" id="236511"/>
    <lineage>
        <taxon>Bacteria</taxon>
        <taxon>Bacillati</taxon>
        <taxon>Actinomycetota</taxon>
        <taxon>Actinomycetes</taxon>
        <taxon>Mycobacteriales</taxon>
        <taxon>Nocardiaceae</taxon>
        <taxon>Nocardia</taxon>
    </lineage>
</organism>
<accession>A0A317NRU1</accession>
<keyword evidence="4 11" id="KW-0812">Transmembrane</keyword>
<evidence type="ECO:0000256" key="9">
    <source>
        <dbReference type="ARBA" id="ARBA00023136"/>
    </source>
</evidence>
<comment type="subcellular location">
    <subcellularLocation>
        <location evidence="1">Cell membrane</location>
        <topology evidence="1">Single-pass membrane protein</topology>
    </subcellularLocation>
</comment>
<proteinExistence type="inferred from homology"/>
<protein>
    <submittedName>
        <fullName evidence="12">Type VII secretion protein EccB</fullName>
    </submittedName>
</protein>
<evidence type="ECO:0000313" key="13">
    <source>
        <dbReference type="Proteomes" id="UP000246410"/>
    </source>
</evidence>
<evidence type="ECO:0000313" key="12">
    <source>
        <dbReference type="EMBL" id="PWV77662.1"/>
    </source>
</evidence>
<comment type="caution">
    <text evidence="12">The sequence shown here is derived from an EMBL/GenBank/DDBJ whole genome shotgun (WGS) entry which is preliminary data.</text>
</comment>
<dbReference type="InterPro" id="IPR044857">
    <property type="entry name" value="T7SS_EccB_R1"/>
</dbReference>
<dbReference type="GO" id="GO:0005524">
    <property type="term" value="F:ATP binding"/>
    <property type="evidence" value="ECO:0007669"/>
    <property type="project" value="UniProtKB-KW"/>
</dbReference>
<evidence type="ECO:0000256" key="4">
    <source>
        <dbReference type="ARBA" id="ARBA00022692"/>
    </source>
</evidence>
<keyword evidence="7" id="KW-0067">ATP-binding</keyword>